<dbReference type="Pfam" id="PF00857">
    <property type="entry name" value="Isochorismatase"/>
    <property type="match status" value="1"/>
</dbReference>
<keyword evidence="1" id="KW-0378">Hydrolase</keyword>
<feature type="domain" description="Isochorismatase-like" evidence="2">
    <location>
        <begin position="4"/>
        <end position="173"/>
    </location>
</feature>
<evidence type="ECO:0000313" key="4">
    <source>
        <dbReference type="Proteomes" id="UP000037210"/>
    </source>
</evidence>
<dbReference type="AlphaFoldDB" id="A0A0M0BMY0"/>
<evidence type="ECO:0000313" key="3">
    <source>
        <dbReference type="EMBL" id="KON29676.1"/>
    </source>
</evidence>
<proteinExistence type="predicted"/>
<dbReference type="PANTHER" id="PTHR43540:SF6">
    <property type="entry name" value="ISOCHORISMATASE-LIKE DOMAIN-CONTAINING PROTEIN"/>
    <property type="match status" value="1"/>
</dbReference>
<accession>A0A0M0BMY0</accession>
<dbReference type="EMBL" id="LFWZ01000055">
    <property type="protein sequence ID" value="KON29676.1"/>
    <property type="molecule type" value="Genomic_DNA"/>
</dbReference>
<dbReference type="SUPFAM" id="SSF52499">
    <property type="entry name" value="Isochorismatase-like hydrolases"/>
    <property type="match status" value="1"/>
</dbReference>
<evidence type="ECO:0000259" key="2">
    <source>
        <dbReference type="Pfam" id="PF00857"/>
    </source>
</evidence>
<dbReference type="CDD" id="cd00431">
    <property type="entry name" value="cysteine_hydrolases"/>
    <property type="match status" value="1"/>
</dbReference>
<gene>
    <name evidence="3" type="ORF">AC482_05855</name>
</gene>
<protein>
    <submittedName>
        <fullName evidence="3">Nicotinamidase</fullName>
    </submittedName>
</protein>
<dbReference type="Proteomes" id="UP000037210">
    <property type="component" value="Unassembled WGS sequence"/>
</dbReference>
<dbReference type="Gene3D" id="3.40.50.850">
    <property type="entry name" value="Isochorismatase-like"/>
    <property type="match status" value="1"/>
</dbReference>
<evidence type="ECO:0000256" key="1">
    <source>
        <dbReference type="ARBA" id="ARBA00022801"/>
    </source>
</evidence>
<comment type="caution">
    <text evidence="3">The sequence shown here is derived from an EMBL/GenBank/DDBJ whole genome shotgun (WGS) entry which is preliminary data.</text>
</comment>
<name>A0A0M0BMY0_9ARCH</name>
<reference evidence="3 4" key="1">
    <citation type="submission" date="2015-06" db="EMBL/GenBank/DDBJ databases">
        <title>New insights into the roles of widespread benthic archaea in carbon and nitrogen cycling.</title>
        <authorList>
            <person name="Lazar C.S."/>
            <person name="Baker B.J."/>
            <person name="Seitz K.W."/>
            <person name="Hyde A.S."/>
            <person name="Dick G.J."/>
            <person name="Hinrichs K.-U."/>
            <person name="Teske A.P."/>
        </authorList>
    </citation>
    <scope>NUCLEOTIDE SEQUENCE [LARGE SCALE GENOMIC DNA]</scope>
    <source>
        <strain evidence="3">DG-45</strain>
    </source>
</reference>
<dbReference type="InterPro" id="IPR036380">
    <property type="entry name" value="Isochorismatase-like_sf"/>
</dbReference>
<dbReference type="InterPro" id="IPR050272">
    <property type="entry name" value="Isochorismatase-like_hydrls"/>
</dbReference>
<sequence>MRPAIVVIDVINDFVSGALGSERAEEIVPNIRKLLRSARERSVPVVYVTDAHLPEGDREFEIWPRHAVEGSDGARVVDELRPEEGDHHVKKRRYSGFYATGLEALLRELGVDTVVLTGLVTSICIQHTAADAFFRGFRVVVPRDCVEAPTDEAQEASLSYMEEMYGAEITSSKELIARGLHMEGGPG</sequence>
<dbReference type="InterPro" id="IPR000868">
    <property type="entry name" value="Isochorismatase-like_dom"/>
</dbReference>
<dbReference type="GO" id="GO:0016787">
    <property type="term" value="F:hydrolase activity"/>
    <property type="evidence" value="ECO:0007669"/>
    <property type="project" value="UniProtKB-KW"/>
</dbReference>
<organism evidence="3 4">
    <name type="scientific">miscellaneous Crenarchaeota group-15 archaeon DG-45</name>
    <dbReference type="NCBI Taxonomy" id="1685127"/>
    <lineage>
        <taxon>Archaea</taxon>
        <taxon>Candidatus Bathyarchaeota</taxon>
        <taxon>MCG-15</taxon>
    </lineage>
</organism>
<dbReference type="PANTHER" id="PTHR43540">
    <property type="entry name" value="PEROXYUREIDOACRYLATE/UREIDOACRYLATE AMIDOHYDROLASE-RELATED"/>
    <property type="match status" value="1"/>
</dbReference>